<dbReference type="Proteomes" id="UP001218218">
    <property type="component" value="Unassembled WGS sequence"/>
</dbReference>
<dbReference type="Pfam" id="PF12311">
    <property type="entry name" value="DUF3632"/>
    <property type="match status" value="1"/>
</dbReference>
<comment type="caution">
    <text evidence="2">The sequence shown here is derived from an EMBL/GenBank/DDBJ whole genome shotgun (WGS) entry which is preliminary data.</text>
</comment>
<protein>
    <submittedName>
        <fullName evidence="2">Uncharacterized protein</fullName>
    </submittedName>
</protein>
<proteinExistence type="predicted"/>
<dbReference type="InterPro" id="IPR053204">
    <property type="entry name" value="Oxopyrrolidines_Biosynth-assoc"/>
</dbReference>
<name>A0AAD6ZFP6_9AGAR</name>
<gene>
    <name evidence="2" type="ORF">DFH08DRAFT_754574</name>
</gene>
<sequence length="349" mass="39347">MGVTAEQIDKVAVDDGWFRPEFNEPPFTLILQYLDGNLSLDQTVKQLTDPISSAYTSADSGNAIRQAEATAAHQRTFWSEAEAREQWGDPLPESEIPPEVKGAPSTEGQLWELWYAVLHAAKRNPWRDTDSDAHGKLVALVAAIKRVPDPPMPANANKALRGDWVWSSGTLWSKLVLIGAASREAWNDSPGAAFGYSDAAIEAWANVNAFVARLTAEDVRQYSLYAIWAMRDALEEKRKEDPEKWMDATVPAAAAWIGVWGRQMYERREDLTPEDPKTQGNPAKPGDYMIKRTKNEKAEWSRERWAFWKQRFQEISLGSVGDKVNSETKAIAKEAFERMEEIEKSYVDK</sequence>
<evidence type="ECO:0000256" key="1">
    <source>
        <dbReference type="SAM" id="MobiDB-lite"/>
    </source>
</evidence>
<reference evidence="2" key="1">
    <citation type="submission" date="2023-03" db="EMBL/GenBank/DDBJ databases">
        <title>Massive genome expansion in bonnet fungi (Mycena s.s.) driven by repeated elements and novel gene families across ecological guilds.</title>
        <authorList>
            <consortium name="Lawrence Berkeley National Laboratory"/>
            <person name="Harder C.B."/>
            <person name="Miyauchi S."/>
            <person name="Viragh M."/>
            <person name="Kuo A."/>
            <person name="Thoen E."/>
            <person name="Andreopoulos B."/>
            <person name="Lu D."/>
            <person name="Skrede I."/>
            <person name="Drula E."/>
            <person name="Henrissat B."/>
            <person name="Morin E."/>
            <person name="Kohler A."/>
            <person name="Barry K."/>
            <person name="LaButti K."/>
            <person name="Morin E."/>
            <person name="Salamov A."/>
            <person name="Lipzen A."/>
            <person name="Mereny Z."/>
            <person name="Hegedus B."/>
            <person name="Baldrian P."/>
            <person name="Stursova M."/>
            <person name="Weitz H."/>
            <person name="Taylor A."/>
            <person name="Grigoriev I.V."/>
            <person name="Nagy L.G."/>
            <person name="Martin F."/>
            <person name="Kauserud H."/>
        </authorList>
    </citation>
    <scope>NUCLEOTIDE SEQUENCE</scope>
    <source>
        <strain evidence="2">CBHHK002</strain>
    </source>
</reference>
<dbReference type="AlphaFoldDB" id="A0AAD6ZFP6"/>
<feature type="region of interest" description="Disordered" evidence="1">
    <location>
        <begin position="82"/>
        <end position="103"/>
    </location>
</feature>
<dbReference type="EMBL" id="JARIHO010000055">
    <property type="protein sequence ID" value="KAJ7319098.1"/>
    <property type="molecule type" value="Genomic_DNA"/>
</dbReference>
<organism evidence="2 3">
    <name type="scientific">Mycena albidolilacea</name>
    <dbReference type="NCBI Taxonomy" id="1033008"/>
    <lineage>
        <taxon>Eukaryota</taxon>
        <taxon>Fungi</taxon>
        <taxon>Dikarya</taxon>
        <taxon>Basidiomycota</taxon>
        <taxon>Agaricomycotina</taxon>
        <taxon>Agaricomycetes</taxon>
        <taxon>Agaricomycetidae</taxon>
        <taxon>Agaricales</taxon>
        <taxon>Marasmiineae</taxon>
        <taxon>Mycenaceae</taxon>
        <taxon>Mycena</taxon>
    </lineage>
</organism>
<accession>A0AAD6ZFP6</accession>
<dbReference type="InterPro" id="IPR022085">
    <property type="entry name" value="OpdG"/>
</dbReference>
<evidence type="ECO:0000313" key="3">
    <source>
        <dbReference type="Proteomes" id="UP001218218"/>
    </source>
</evidence>
<dbReference type="PANTHER" id="PTHR38797:SF4">
    <property type="entry name" value="NUCLEAR PORE COMPLEX PROTEIN NUP85"/>
    <property type="match status" value="1"/>
</dbReference>
<dbReference type="PANTHER" id="PTHR38797">
    <property type="entry name" value="NUCLEAR PORE COMPLEX PROTEIN NUP85-RELATED"/>
    <property type="match status" value="1"/>
</dbReference>
<evidence type="ECO:0000313" key="2">
    <source>
        <dbReference type="EMBL" id="KAJ7319098.1"/>
    </source>
</evidence>
<keyword evidence="3" id="KW-1185">Reference proteome</keyword>